<sequence>MAFSPWLDPRRNLTLHSTAPSAAINGSAASAQPSGLPTRSFLHNGTQNATDSKANTLASIMGIDGRSIFGSIPNHSINNTNHILNGSIPAAEPSLLLKPGNASAVQPPQPAGAFDSVTIMFGPPERPDQHIMPAATTSKLPKSVLAAIMKSKSKTQTDIGYKSVLLRFTASRWCKFLTKVNQYLQTGEYAPWNTGVQLEVVDAMGSKVAWCPWMSTAADIHEARTTEATHKFFLEELMLYNWACFMQFDQLKKHSLHKIHNDFPILAHEALALVDSFCPETNDFPADEGMKAFTMEAVVKNRKTLAMQPDFRKVFQKAIKYNFPAMLLEDVQHDLIEYLKDVRNIAQPMPDRHWLWVPCGSSEPVWSERWIYSLPEHPTVHYEHDDSADMDPNLAAQLMATEMYLQQRQQQLQQQLLSLTAQQFASLNLNGGNMRQQYPMTPMTPQSGFYGQQFQQQQQQQAHAGIQVVYNPVTGQYQYVTDQSVQPPQLSDSPPPPTPSFTNSPPKSGTPVSRQSPPNERQNPFDRHSRNSRSSSPPKKSQTPPVDVTPLPPPSANAFRRGHKKNVASLTLNNLESAADGPKSAFVRSVGFPQTPMTGTFGPGQARAGEHPARQPRGPPPLEELQAAPTAKHEGSKNFASRQRRSAVRNLVRAGIERRGVRSGSGGCGTPVSEADISFPVSSDNDSDSVRSGSLSGKPSIGSLRAAASGAIGSERKASKERLRERTGSDGWTANTLSSDEDLVEVVVEESKGRKKTPMLVLTNAEKRKSSMF</sequence>
<comment type="caution">
    <text evidence="2">The sequence shown here is derived from an EMBL/GenBank/DDBJ whole genome shotgun (WGS) entry which is preliminary data.</text>
</comment>
<dbReference type="Proteomes" id="UP000190776">
    <property type="component" value="Unassembled WGS sequence"/>
</dbReference>
<name>A0A1S8BK65_9PEZI</name>
<feature type="region of interest" description="Disordered" evidence="1">
    <location>
        <begin position="658"/>
        <end position="736"/>
    </location>
</feature>
<feature type="compositionally biased region" description="Polar residues" evidence="1">
    <location>
        <begin position="27"/>
        <end position="49"/>
    </location>
</feature>
<dbReference type="AlphaFoldDB" id="A0A1S8BK65"/>
<feature type="region of interest" description="Disordered" evidence="1">
    <location>
        <begin position="25"/>
        <end position="49"/>
    </location>
</feature>
<feature type="compositionally biased region" description="Low complexity" evidence="1">
    <location>
        <begin position="532"/>
        <end position="549"/>
    </location>
</feature>
<feature type="compositionally biased region" description="Low complexity" evidence="1">
    <location>
        <begin position="678"/>
        <end position="694"/>
    </location>
</feature>
<protein>
    <submittedName>
        <fullName evidence="2">Uncharacterized protein</fullName>
    </submittedName>
</protein>
<proteinExistence type="predicted"/>
<dbReference type="EMBL" id="MSZU01000076">
    <property type="protein sequence ID" value="OMP87897.1"/>
    <property type="molecule type" value="Genomic_DNA"/>
</dbReference>
<reference evidence="2 3" key="1">
    <citation type="submission" date="2017-01" db="EMBL/GenBank/DDBJ databases">
        <title>Draft genome sequence of Diplodia seriata F98.1, a fungal species involved in grapevine trunk diseases.</title>
        <authorList>
            <person name="Robert-Siegwald G."/>
            <person name="Vallet J."/>
            <person name="Abou-Mansour E."/>
            <person name="Xu J."/>
            <person name="Rey P."/>
            <person name="Bertsch C."/>
            <person name="Rego C."/>
            <person name="Larignon P."/>
            <person name="Fontaine F."/>
            <person name="Lebrun M.-H."/>
        </authorList>
    </citation>
    <scope>NUCLEOTIDE SEQUENCE [LARGE SCALE GENOMIC DNA]</scope>
    <source>
        <strain evidence="2 3">F98.1</strain>
    </source>
</reference>
<gene>
    <name evidence="2" type="ORF">BK809_0007988</name>
</gene>
<dbReference type="OrthoDB" id="4092340at2759"/>
<accession>A0A1S8BK65</accession>
<feature type="compositionally biased region" description="Basic and acidic residues" evidence="1">
    <location>
        <begin position="714"/>
        <end position="728"/>
    </location>
</feature>
<feature type="compositionally biased region" description="Polar residues" evidence="1">
    <location>
        <begin position="510"/>
        <end position="522"/>
    </location>
</feature>
<feature type="region of interest" description="Disordered" evidence="1">
    <location>
        <begin position="484"/>
        <end position="561"/>
    </location>
</feature>
<feature type="region of interest" description="Disordered" evidence="1">
    <location>
        <begin position="586"/>
        <end position="646"/>
    </location>
</feature>
<evidence type="ECO:0000256" key="1">
    <source>
        <dbReference type="SAM" id="MobiDB-lite"/>
    </source>
</evidence>
<organism evidence="2 3">
    <name type="scientific">Diplodia seriata</name>
    <dbReference type="NCBI Taxonomy" id="420778"/>
    <lineage>
        <taxon>Eukaryota</taxon>
        <taxon>Fungi</taxon>
        <taxon>Dikarya</taxon>
        <taxon>Ascomycota</taxon>
        <taxon>Pezizomycotina</taxon>
        <taxon>Dothideomycetes</taxon>
        <taxon>Dothideomycetes incertae sedis</taxon>
        <taxon>Botryosphaeriales</taxon>
        <taxon>Botryosphaeriaceae</taxon>
        <taxon>Diplodia</taxon>
    </lineage>
</organism>
<evidence type="ECO:0000313" key="2">
    <source>
        <dbReference type="EMBL" id="OMP87897.1"/>
    </source>
</evidence>
<dbReference type="STRING" id="420778.A0A1S8BK65"/>
<evidence type="ECO:0000313" key="3">
    <source>
        <dbReference type="Proteomes" id="UP000190776"/>
    </source>
</evidence>